<dbReference type="STRING" id="200991.AUC31_01755"/>
<sequence>MIAYSESTFTEAEPILFIHGLGASSWIWWQQEYAFSDHQLIMVDLPGHGKSAAIPWVSLADSAEQIAHQVIKDRAVHIVGLSLGGHVALELAKRFPEKVLSLFISGITVQPLRYGFLLKLQSCAVQRNIHNTSHLKKMARERYLLPPQKIPDFISNYQLLTRETYEAIFKEIIRFRLDASYSSFCKPALFAAGEYESRAIIASTKMAPVVMPNAVGMLIPGARHDWPIQQATEFNRLLRKWITNNPNEEKNSPRE</sequence>
<dbReference type="EMBL" id="CP013659">
    <property type="protein sequence ID" value="ALS74054.1"/>
    <property type="molecule type" value="Genomic_DNA"/>
</dbReference>
<dbReference type="OrthoDB" id="9805423at2"/>
<gene>
    <name evidence="2" type="ORF">AUC31_01755</name>
</gene>
<protein>
    <recommendedName>
        <fullName evidence="1">AB hydrolase-1 domain-containing protein</fullName>
    </recommendedName>
</protein>
<dbReference type="PANTHER" id="PTHR43798">
    <property type="entry name" value="MONOACYLGLYCEROL LIPASE"/>
    <property type="match status" value="1"/>
</dbReference>
<dbReference type="PRINTS" id="PR00111">
    <property type="entry name" value="ABHYDROLASE"/>
</dbReference>
<evidence type="ECO:0000313" key="2">
    <source>
        <dbReference type="EMBL" id="ALS74054.1"/>
    </source>
</evidence>
<dbReference type="Proteomes" id="UP000067683">
    <property type="component" value="Chromosome"/>
</dbReference>
<dbReference type="Gene3D" id="3.40.50.1820">
    <property type="entry name" value="alpha/beta hydrolase"/>
    <property type="match status" value="1"/>
</dbReference>
<name>A0A0U2Q677_9BACL</name>
<proteinExistence type="predicted"/>
<evidence type="ECO:0000259" key="1">
    <source>
        <dbReference type="Pfam" id="PF00561"/>
    </source>
</evidence>
<dbReference type="InterPro" id="IPR029058">
    <property type="entry name" value="AB_hydrolase_fold"/>
</dbReference>
<dbReference type="SUPFAM" id="SSF53474">
    <property type="entry name" value="alpha/beta-Hydrolases"/>
    <property type="match status" value="1"/>
</dbReference>
<feature type="domain" description="AB hydrolase-1" evidence="1">
    <location>
        <begin position="14"/>
        <end position="107"/>
    </location>
</feature>
<keyword evidence="3" id="KW-1185">Reference proteome</keyword>
<accession>A0A0U2Q677</accession>
<dbReference type="RefSeq" id="WP_058380762.1">
    <property type="nucleotide sequence ID" value="NZ_CP013659.2"/>
</dbReference>
<dbReference type="InterPro" id="IPR000073">
    <property type="entry name" value="AB_hydrolase_1"/>
</dbReference>
<evidence type="ECO:0000313" key="3">
    <source>
        <dbReference type="Proteomes" id="UP000067683"/>
    </source>
</evidence>
<dbReference type="InterPro" id="IPR050266">
    <property type="entry name" value="AB_hydrolase_sf"/>
</dbReference>
<reference evidence="2" key="1">
    <citation type="submission" date="2016-01" db="EMBL/GenBank/DDBJ databases">
        <title>Complete genome of Planococcus rifietoensis type strain M8.</title>
        <authorList>
            <person name="See-Too W.S."/>
        </authorList>
    </citation>
    <scope>NUCLEOTIDE SEQUENCE [LARGE SCALE GENOMIC DNA]</scope>
    <source>
        <strain evidence="2">M8</strain>
    </source>
</reference>
<dbReference type="KEGG" id="prt:AUC31_01755"/>
<dbReference type="AlphaFoldDB" id="A0A0U2Q677"/>
<organism evidence="2 3">
    <name type="scientific">Planococcus rifietoensis</name>
    <dbReference type="NCBI Taxonomy" id="200991"/>
    <lineage>
        <taxon>Bacteria</taxon>
        <taxon>Bacillati</taxon>
        <taxon>Bacillota</taxon>
        <taxon>Bacilli</taxon>
        <taxon>Bacillales</taxon>
        <taxon>Caryophanaceae</taxon>
        <taxon>Planococcus</taxon>
    </lineage>
</organism>
<dbReference type="Pfam" id="PF00561">
    <property type="entry name" value="Abhydrolase_1"/>
    <property type="match status" value="1"/>
</dbReference>